<dbReference type="InterPro" id="IPR037050">
    <property type="entry name" value="DUF1254_sf"/>
</dbReference>
<dbReference type="PANTHER" id="PTHR36509">
    <property type="entry name" value="BLL3101 PROTEIN"/>
    <property type="match status" value="1"/>
</dbReference>
<protein>
    <submittedName>
        <fullName evidence="2">DUF1254 domain-containing protein</fullName>
    </submittedName>
</protein>
<feature type="domain" description="DUF1254" evidence="1">
    <location>
        <begin position="56"/>
        <end position="189"/>
    </location>
</feature>
<name>A0ABY5TJH4_9GAMM</name>
<dbReference type="Pfam" id="PF06863">
    <property type="entry name" value="DUF1254"/>
    <property type="match status" value="1"/>
</dbReference>
<gene>
    <name evidence="2" type="ORF">NYF23_08280</name>
</gene>
<evidence type="ECO:0000313" key="2">
    <source>
        <dbReference type="EMBL" id="UVW34032.1"/>
    </source>
</evidence>
<dbReference type="SUPFAM" id="SSF160935">
    <property type="entry name" value="VPA0735-like"/>
    <property type="match status" value="1"/>
</dbReference>
<dbReference type="EMBL" id="CP103416">
    <property type="protein sequence ID" value="UVW34032.1"/>
    <property type="molecule type" value="Genomic_DNA"/>
</dbReference>
<proteinExistence type="predicted"/>
<accession>A0ABY5TJH4</accession>
<evidence type="ECO:0000259" key="1">
    <source>
        <dbReference type="Pfam" id="PF06863"/>
    </source>
</evidence>
<dbReference type="Proteomes" id="UP001059934">
    <property type="component" value="Chromosome"/>
</dbReference>
<keyword evidence="3" id="KW-1185">Reference proteome</keyword>
<reference evidence="2" key="1">
    <citation type="submission" date="2022-08" db="EMBL/GenBank/DDBJ databases">
        <title>Catabolic pathway analysis in culturable SAR92 clade bacteria reveals their overlooked roles in DMSP degradation in coastal seas.</title>
        <authorList>
            <person name="He X."/>
            <person name="Zhang X."/>
            <person name="Zhang Y."/>
        </authorList>
    </citation>
    <scope>NUCLEOTIDE SEQUENCE</scope>
    <source>
        <strain evidence="2">H455</strain>
    </source>
</reference>
<evidence type="ECO:0000313" key="3">
    <source>
        <dbReference type="Proteomes" id="UP001059934"/>
    </source>
</evidence>
<sequence length="258" mass="29108">MPGKISAGLTADTDWREDQAYFLGMQAYIYGYPALRYTRDRYRMVENATGIIQIRVNDFFHVTRLANSSDKYSASANHDTIYSLSWIDLNDEPIVIHAPQGDGRYIDIELAEFYYDVFGYVSPHLHDGKAITYLLVGPKWDGAIPEGQFDGVLRSPTPWVWAVARVYSSGDDDDLVIAKKIQSEFALAPLSQWQSGNIIPSTRRDVRDPFSDANDPLADFRTMNAAMNENPPPRDAAGCRIDARIWANRPWPSGHRSS</sequence>
<dbReference type="Gene3D" id="2.60.40.1610">
    <property type="entry name" value="Domain of unknown function DUF1254"/>
    <property type="match status" value="1"/>
</dbReference>
<dbReference type="PANTHER" id="PTHR36509:SF2">
    <property type="entry name" value="BLL3101 PROTEIN"/>
    <property type="match status" value="1"/>
</dbReference>
<dbReference type="InterPro" id="IPR010679">
    <property type="entry name" value="DUF1254"/>
</dbReference>
<organism evidence="2 3">
    <name type="scientific">SAR92 clade bacterium H455</name>
    <dbReference type="NCBI Taxonomy" id="2974818"/>
    <lineage>
        <taxon>Bacteria</taxon>
        <taxon>Pseudomonadati</taxon>
        <taxon>Pseudomonadota</taxon>
        <taxon>Gammaproteobacteria</taxon>
        <taxon>Cellvibrionales</taxon>
        <taxon>Porticoccaceae</taxon>
        <taxon>SAR92 clade</taxon>
    </lineage>
</organism>